<keyword evidence="2" id="KW-1185">Reference proteome</keyword>
<comment type="caution">
    <text evidence="1">The sequence shown here is derived from an EMBL/GenBank/DDBJ whole genome shotgun (WGS) entry which is preliminary data.</text>
</comment>
<dbReference type="EMBL" id="VAHF01000003">
    <property type="protein sequence ID" value="TXG66604.1"/>
    <property type="molecule type" value="Genomic_DNA"/>
</dbReference>
<dbReference type="Proteomes" id="UP000323000">
    <property type="component" value="Chromosome 3"/>
</dbReference>
<evidence type="ECO:0000313" key="1">
    <source>
        <dbReference type="EMBL" id="TXG66604.1"/>
    </source>
</evidence>
<dbReference type="AlphaFoldDB" id="A0A5C7IBS6"/>
<name>A0A5C7IBS6_9ROSI</name>
<organism evidence="1 2">
    <name type="scientific">Acer yangbiense</name>
    <dbReference type="NCBI Taxonomy" id="1000413"/>
    <lineage>
        <taxon>Eukaryota</taxon>
        <taxon>Viridiplantae</taxon>
        <taxon>Streptophyta</taxon>
        <taxon>Embryophyta</taxon>
        <taxon>Tracheophyta</taxon>
        <taxon>Spermatophyta</taxon>
        <taxon>Magnoliopsida</taxon>
        <taxon>eudicotyledons</taxon>
        <taxon>Gunneridae</taxon>
        <taxon>Pentapetalae</taxon>
        <taxon>rosids</taxon>
        <taxon>malvids</taxon>
        <taxon>Sapindales</taxon>
        <taxon>Sapindaceae</taxon>
        <taxon>Hippocastanoideae</taxon>
        <taxon>Acereae</taxon>
        <taxon>Acer</taxon>
    </lineage>
</organism>
<dbReference type="OrthoDB" id="1113909at2759"/>
<accession>A0A5C7IBS6</accession>
<gene>
    <name evidence="1" type="ORF">EZV62_007879</name>
</gene>
<proteinExistence type="predicted"/>
<protein>
    <submittedName>
        <fullName evidence="1">Uncharacterized protein</fullName>
    </submittedName>
</protein>
<sequence length="122" mass="13411">MNEEFVIGGIVVVIQVQMKKLNNGFFGNPGLPLNQGTAIIKNVERDFNELLSVKDKLGGSAKSFAGMFQFRQATDDCDLSDLGFSGRDIRGITEGKVGIIFKKDWIDSLLIEVGEINSELRS</sequence>
<reference evidence="2" key="1">
    <citation type="journal article" date="2019" name="Gigascience">
        <title>De novo genome assembly of the endangered Acer yangbiense, a plant species with extremely small populations endemic to Yunnan Province, China.</title>
        <authorList>
            <person name="Yang J."/>
            <person name="Wariss H.M."/>
            <person name="Tao L."/>
            <person name="Zhang R."/>
            <person name="Yun Q."/>
            <person name="Hollingsworth P."/>
            <person name="Dao Z."/>
            <person name="Luo G."/>
            <person name="Guo H."/>
            <person name="Ma Y."/>
            <person name="Sun W."/>
        </authorList>
    </citation>
    <scope>NUCLEOTIDE SEQUENCE [LARGE SCALE GENOMIC DNA]</scope>
    <source>
        <strain evidence="2">cv. Malutang</strain>
    </source>
</reference>
<evidence type="ECO:0000313" key="2">
    <source>
        <dbReference type="Proteomes" id="UP000323000"/>
    </source>
</evidence>